<evidence type="ECO:0000313" key="14">
    <source>
        <dbReference type="Proteomes" id="UP000286921"/>
    </source>
</evidence>
<feature type="domain" description="Letm1 RBD" evidence="12">
    <location>
        <begin position="247"/>
        <end position="442"/>
    </location>
</feature>
<dbReference type="InterPro" id="IPR044202">
    <property type="entry name" value="LETM1/MDM38-like"/>
</dbReference>
<evidence type="ECO:0000259" key="11">
    <source>
        <dbReference type="PROSITE" id="PS51462"/>
    </source>
</evidence>
<feature type="compositionally biased region" description="Polar residues" evidence="9">
    <location>
        <begin position="93"/>
        <end position="107"/>
    </location>
</feature>
<evidence type="ECO:0000256" key="6">
    <source>
        <dbReference type="ARBA" id="ARBA00023136"/>
    </source>
</evidence>
<evidence type="ECO:0000256" key="10">
    <source>
        <dbReference type="SAM" id="Phobius"/>
    </source>
</evidence>
<comment type="subcellular location">
    <subcellularLocation>
        <location evidence="1">Mitochondrion inner membrane</location>
        <topology evidence="1">Single-pass membrane protein</topology>
    </subcellularLocation>
</comment>
<keyword evidence="5 7" id="KW-0496">Mitochondrion</keyword>
<dbReference type="Proteomes" id="UP000286921">
    <property type="component" value="Unassembled WGS sequence"/>
</dbReference>
<dbReference type="InterPro" id="IPR000086">
    <property type="entry name" value="NUDIX_hydrolase_dom"/>
</dbReference>
<keyword evidence="6 10" id="KW-0472">Membrane</keyword>
<evidence type="ECO:0000259" key="12">
    <source>
        <dbReference type="PROSITE" id="PS51758"/>
    </source>
</evidence>
<name>A0A401KFJ5_ASPAW</name>
<dbReference type="GO" id="GO:0005743">
    <property type="term" value="C:mitochondrial inner membrane"/>
    <property type="evidence" value="ECO:0007669"/>
    <property type="project" value="UniProtKB-SubCell"/>
</dbReference>
<organism evidence="13 14">
    <name type="scientific">Aspergillus awamori</name>
    <name type="common">Black koji mold</name>
    <dbReference type="NCBI Taxonomy" id="105351"/>
    <lineage>
        <taxon>Eukaryota</taxon>
        <taxon>Fungi</taxon>
        <taxon>Dikarya</taxon>
        <taxon>Ascomycota</taxon>
        <taxon>Pezizomycotina</taxon>
        <taxon>Eurotiomycetes</taxon>
        <taxon>Eurotiomycetidae</taxon>
        <taxon>Eurotiales</taxon>
        <taxon>Aspergillaceae</taxon>
        <taxon>Aspergillus</taxon>
    </lineage>
</organism>
<dbReference type="InterPro" id="IPR045121">
    <property type="entry name" value="CoAse"/>
</dbReference>
<dbReference type="InterPro" id="IPR015797">
    <property type="entry name" value="NUDIX_hydrolase-like_dom_sf"/>
</dbReference>
<feature type="domain" description="Nudix hydrolase" evidence="11">
    <location>
        <begin position="538"/>
        <end position="683"/>
    </location>
</feature>
<dbReference type="PANTHER" id="PTHR14009">
    <property type="entry name" value="LEUCINE ZIPPER-EF-HAND CONTAINING TRANSMEMBRANE PROTEIN"/>
    <property type="match status" value="1"/>
</dbReference>
<keyword evidence="14" id="KW-1185">Reference proteome</keyword>
<dbReference type="STRING" id="105351.A0A401KFJ5"/>
<evidence type="ECO:0000256" key="3">
    <source>
        <dbReference type="ARBA" id="ARBA00022792"/>
    </source>
</evidence>
<keyword evidence="3" id="KW-0999">Mitochondrion inner membrane</keyword>
<comment type="caution">
    <text evidence="13">The sequence shown here is derived from an EMBL/GenBank/DDBJ whole genome shotgun (WGS) entry which is preliminary data.</text>
</comment>
<evidence type="ECO:0000256" key="5">
    <source>
        <dbReference type="ARBA" id="ARBA00023128"/>
    </source>
</evidence>
<feature type="compositionally biased region" description="Low complexity" evidence="9">
    <location>
        <begin position="108"/>
        <end position="119"/>
    </location>
</feature>
<feature type="compositionally biased region" description="Polar residues" evidence="9">
    <location>
        <begin position="120"/>
        <end position="129"/>
    </location>
</feature>
<dbReference type="GO" id="GO:0010945">
    <property type="term" value="F:coenzyme A diphosphatase activity"/>
    <property type="evidence" value="ECO:0007669"/>
    <property type="project" value="InterPro"/>
</dbReference>
<protein>
    <submittedName>
        <fullName evidence="13">LETM1 domain-containing protein mdm28, mitochondrial</fullName>
    </submittedName>
</protein>
<feature type="compositionally biased region" description="Low complexity" evidence="9">
    <location>
        <begin position="63"/>
        <end position="73"/>
    </location>
</feature>
<dbReference type="Pfam" id="PF00293">
    <property type="entry name" value="NUDIX"/>
    <property type="match status" value="1"/>
</dbReference>
<evidence type="ECO:0000256" key="7">
    <source>
        <dbReference type="PROSITE-ProRule" id="PRU01094"/>
    </source>
</evidence>
<dbReference type="Gene3D" id="3.90.79.10">
    <property type="entry name" value="Nucleoside Triphosphate Pyrophosphohydrolase"/>
    <property type="match status" value="1"/>
</dbReference>
<feature type="transmembrane region" description="Helical" evidence="10">
    <location>
        <begin position="204"/>
        <end position="224"/>
    </location>
</feature>
<keyword evidence="4 10" id="KW-1133">Transmembrane helix</keyword>
<evidence type="ECO:0000256" key="2">
    <source>
        <dbReference type="ARBA" id="ARBA00022692"/>
    </source>
</evidence>
<dbReference type="EMBL" id="BDHI01000001">
    <property type="protein sequence ID" value="GCB18103.1"/>
    <property type="molecule type" value="Genomic_DNA"/>
</dbReference>
<keyword evidence="8" id="KW-0175">Coiled coil</keyword>
<feature type="compositionally biased region" description="Basic and acidic residues" evidence="9">
    <location>
        <begin position="131"/>
        <end position="143"/>
    </location>
</feature>
<dbReference type="GO" id="GO:0043022">
    <property type="term" value="F:ribosome binding"/>
    <property type="evidence" value="ECO:0007669"/>
    <property type="project" value="InterPro"/>
</dbReference>
<accession>A0A401KFJ5</accession>
<evidence type="ECO:0000256" key="4">
    <source>
        <dbReference type="ARBA" id="ARBA00022989"/>
    </source>
</evidence>
<evidence type="ECO:0000256" key="1">
    <source>
        <dbReference type="ARBA" id="ARBA00004434"/>
    </source>
</evidence>
<dbReference type="Pfam" id="PF07766">
    <property type="entry name" value="LETM1_RBD"/>
    <property type="match status" value="1"/>
</dbReference>
<dbReference type="PROSITE" id="PS51758">
    <property type="entry name" value="LETM1_RBD"/>
    <property type="match status" value="1"/>
</dbReference>
<evidence type="ECO:0000313" key="13">
    <source>
        <dbReference type="EMBL" id="GCB18103.1"/>
    </source>
</evidence>
<proteinExistence type="predicted"/>
<evidence type="ECO:0000256" key="9">
    <source>
        <dbReference type="SAM" id="MobiDB-lite"/>
    </source>
</evidence>
<dbReference type="PROSITE" id="PS51462">
    <property type="entry name" value="NUDIX"/>
    <property type="match status" value="1"/>
</dbReference>
<evidence type="ECO:0000256" key="8">
    <source>
        <dbReference type="SAM" id="Coils"/>
    </source>
</evidence>
<dbReference type="GO" id="GO:0030003">
    <property type="term" value="P:intracellular monoatomic cation homeostasis"/>
    <property type="evidence" value="ECO:0007669"/>
    <property type="project" value="TreeGrafter"/>
</dbReference>
<sequence>MRSASLVRGNAVLRPNMLARQRLSGALAASTAANLRFNGRGLPSQLSAIAILVPQQRGYATDPSTSSSSSSNSFPPPGFNAEQAKKPLPPDTVQPSKDVQKVTPNSGQSISSQIAAQNNGKSAELTTAKSADLDGKKEEKKETKKLTIGQKIKKEAQHYWDGTKLLATEVRISSRLALKMAAGYELSRREHRQLQRTVKDLGRLVPFSMFVIIPFAELLLPIALKLFPNMLPSTYEGQKAREKKALSLSSTRKEVSGFLKNTLRESGLPVTAATVKNEEFAEFFKKIRTTGESPTPDDVIKVCKIFKDDLTLDNLSRPQLVGICKYMNLNSFGTDAMLRYNIRHRMRQIKRDDRAIFHEGVESLSVPELQMACASRGIRTHGVSPARLREDMSMWLDLRLKQGVPSTLLVLSNAYVYAQGGKEAEMSSQIEALQSVLSSIPEELFHEIELEVHNAEGAATNKQRLEVIKEQQELIEEENEQNSENEEKGVSAPKDIEDIDDKDDVKYEAKYKTQAESHCQIKKLHSPANNLYLGAVVKARRGTGAAVCGPEGGLEGCVDDEGGDVEVLWNAGQAALPGGRADSLSETPIQTARREAKEEIGLPEHDEHLPRPFTVEHLCEFPANLARTELVVRPCVALLHSFDERTGENADPEVSLIPRLDPREVAAVFTAPFRNFLSCRDMEDWGDGDPTDWYKGAWTEWHQEDWRMHQFFVPVRPKEVVKPKTRTEEQKEAVSRLEEQEKASQVTRYRVFGMTARMLVDVARVAYAEEPEFEHNSHFGDEAIIEKLRKMGRLSPIRRTGDQLTRRDMEMAAKLS</sequence>
<dbReference type="SUPFAM" id="SSF55811">
    <property type="entry name" value="Nudix"/>
    <property type="match status" value="1"/>
</dbReference>
<dbReference type="AlphaFoldDB" id="A0A401KFJ5"/>
<gene>
    <name evidence="13" type="ORF">AAWM_00988</name>
</gene>
<keyword evidence="2 10" id="KW-0812">Transmembrane</keyword>
<dbReference type="InterPro" id="IPR033122">
    <property type="entry name" value="LETM1-like_RBD"/>
</dbReference>
<reference evidence="13 14" key="1">
    <citation type="submission" date="2016-09" db="EMBL/GenBank/DDBJ databases">
        <title>Aspergillus awamori IFM 58123T.</title>
        <authorList>
            <person name="Kusuya Y."/>
            <person name="Shimizu M."/>
            <person name="Takahashi H."/>
            <person name="Yaguchi T."/>
        </authorList>
    </citation>
    <scope>NUCLEOTIDE SEQUENCE [LARGE SCALE GENOMIC DNA]</scope>
    <source>
        <strain evidence="13 14">IFM 58123</strain>
    </source>
</reference>
<feature type="region of interest" description="Disordered" evidence="9">
    <location>
        <begin position="59"/>
        <end position="143"/>
    </location>
</feature>
<dbReference type="CDD" id="cd03426">
    <property type="entry name" value="NUDIX_CoAse_Nudt7"/>
    <property type="match status" value="1"/>
</dbReference>
<dbReference type="PANTHER" id="PTHR14009:SF1">
    <property type="entry name" value="MITOCHONDRIAL PROTON_CALCIUM EXCHANGER PROTEIN"/>
    <property type="match status" value="1"/>
</dbReference>
<feature type="coiled-coil region" evidence="8">
    <location>
        <begin position="461"/>
        <end position="488"/>
    </location>
</feature>